<dbReference type="FunFam" id="2.60.40.790:FF:000013">
    <property type="entry name" value="Very-long-chain (3R)-3-hydroxyacyl-CoA dehydratase"/>
    <property type="match status" value="1"/>
</dbReference>
<evidence type="ECO:0000256" key="1">
    <source>
        <dbReference type="ARBA" id="ARBA00025733"/>
    </source>
</evidence>
<dbReference type="Gene3D" id="2.60.40.790">
    <property type="match status" value="1"/>
</dbReference>
<feature type="compositionally biased region" description="Acidic residues" evidence="2">
    <location>
        <begin position="439"/>
        <end position="453"/>
    </location>
</feature>
<dbReference type="GO" id="GO:0051131">
    <property type="term" value="P:chaperone-mediated protein complex assembly"/>
    <property type="evidence" value="ECO:0007669"/>
    <property type="project" value="TreeGrafter"/>
</dbReference>
<dbReference type="Pfam" id="PF04969">
    <property type="entry name" value="CS"/>
    <property type="match status" value="1"/>
</dbReference>
<dbReference type="GO" id="GO:0051087">
    <property type="term" value="F:protein-folding chaperone binding"/>
    <property type="evidence" value="ECO:0007669"/>
    <property type="project" value="TreeGrafter"/>
</dbReference>
<feature type="domain" description="CS" evidence="3">
    <location>
        <begin position="269"/>
        <end position="358"/>
    </location>
</feature>
<sequence length="461" mass="50271">MQTPAQILSMDKARKIALQTQLTTMLAVLKTLELPIAYSGLSAKLGTDILSSADLIQVWKACDKIGFDDGKQEIWYKRQFSVRSKEELLNLLKANCNIGGLDVKVLKEGYSAINDAIKELEEAGKILVIKNKDGNPKVVYYNNLPSEAVSKYPSSVEFKTYWDKVEVPDDEEISKELSRAGLSVTDMTSLKAVPAKMKPRAGKARGRKAKITNTHLEGRVTLIGWLQKSQYEELAISSKNFHKKARHDDQNIGEESDSRMRLIRSTTAAIAPEVLWAQRTDELYVTINVSDIVNPQITLTKDQLKFEGLNTAGKKFAVALDFLNPVDPEASHKNINARALVFVIAKEKKGGSYWPRLLKASAGKPHYLKTDFGKWKDEDEDDEEDQVAGGGGGGGAPGGFDMSQFSGMGGMEGLGGLGGMGGMGDLGGMDFSKFGGAEPEGDDSDDDDDDLPGLEESPAKN</sequence>
<dbReference type="GO" id="GO:0005634">
    <property type="term" value="C:nucleus"/>
    <property type="evidence" value="ECO:0007669"/>
    <property type="project" value="TreeGrafter"/>
</dbReference>
<protein>
    <recommendedName>
        <fullName evidence="3">CS domain-containing protein</fullName>
    </recommendedName>
</protein>
<dbReference type="EMBL" id="JADGJH010000075">
    <property type="protein sequence ID" value="KAJ3139390.1"/>
    <property type="molecule type" value="Genomic_DNA"/>
</dbReference>
<dbReference type="PROSITE" id="PS51203">
    <property type="entry name" value="CS"/>
    <property type="match status" value="1"/>
</dbReference>
<accession>A0AAD5TA54</accession>
<keyword evidence="5" id="KW-1185">Reference proteome</keyword>
<comment type="caution">
    <text evidence="4">The sequence shown here is derived from an EMBL/GenBank/DDBJ whole genome shotgun (WGS) entry which is preliminary data.</text>
</comment>
<evidence type="ECO:0000256" key="2">
    <source>
        <dbReference type="SAM" id="MobiDB-lite"/>
    </source>
</evidence>
<dbReference type="PANTHER" id="PTHR22932">
    <property type="entry name" value="TELOMERASE-BINDING PROTEIN P23 HSP90 CO-CHAPERONE"/>
    <property type="match status" value="1"/>
</dbReference>
<feature type="region of interest" description="Disordered" evidence="2">
    <location>
        <begin position="372"/>
        <end position="407"/>
    </location>
</feature>
<evidence type="ECO:0000259" key="3">
    <source>
        <dbReference type="PROSITE" id="PS51203"/>
    </source>
</evidence>
<dbReference type="InterPro" id="IPR008978">
    <property type="entry name" value="HSP20-like_chaperone"/>
</dbReference>
<feature type="compositionally biased region" description="Gly residues" evidence="2">
    <location>
        <begin position="388"/>
        <end position="398"/>
    </location>
</feature>
<dbReference type="InterPro" id="IPR045250">
    <property type="entry name" value="p23-like"/>
</dbReference>
<dbReference type="GO" id="GO:0051879">
    <property type="term" value="F:Hsp90 protein binding"/>
    <property type="evidence" value="ECO:0007669"/>
    <property type="project" value="InterPro"/>
</dbReference>
<dbReference type="InterPro" id="IPR040501">
    <property type="entry name" value="TFA2_Winged_2"/>
</dbReference>
<dbReference type="GO" id="GO:0005829">
    <property type="term" value="C:cytosol"/>
    <property type="evidence" value="ECO:0007669"/>
    <property type="project" value="TreeGrafter"/>
</dbReference>
<dbReference type="Pfam" id="PF18121">
    <property type="entry name" value="TFA2_Winged_2"/>
    <property type="match status" value="1"/>
</dbReference>
<reference evidence="4" key="1">
    <citation type="submission" date="2020-05" db="EMBL/GenBank/DDBJ databases">
        <title>Phylogenomic resolution of chytrid fungi.</title>
        <authorList>
            <person name="Stajich J.E."/>
            <person name="Amses K."/>
            <person name="Simmons R."/>
            <person name="Seto K."/>
            <person name="Myers J."/>
            <person name="Bonds A."/>
            <person name="Quandt C.A."/>
            <person name="Barry K."/>
            <person name="Liu P."/>
            <person name="Grigoriev I."/>
            <person name="Longcore J.E."/>
            <person name="James T.Y."/>
        </authorList>
    </citation>
    <scope>NUCLEOTIDE SEQUENCE</scope>
    <source>
        <strain evidence="4">JEL0513</strain>
    </source>
</reference>
<dbReference type="PANTHER" id="PTHR22932:SF1">
    <property type="entry name" value="CO-CHAPERONE PROTEIN DAF-41"/>
    <property type="match status" value="1"/>
</dbReference>
<evidence type="ECO:0000313" key="5">
    <source>
        <dbReference type="Proteomes" id="UP001211907"/>
    </source>
</evidence>
<name>A0AAD5TA54_9FUNG</name>
<dbReference type="GO" id="GO:0006457">
    <property type="term" value="P:protein folding"/>
    <property type="evidence" value="ECO:0007669"/>
    <property type="project" value="TreeGrafter"/>
</dbReference>
<dbReference type="Proteomes" id="UP001211907">
    <property type="component" value="Unassembled WGS sequence"/>
</dbReference>
<dbReference type="CDD" id="cd06465">
    <property type="entry name" value="p23_hB-ind1_like"/>
    <property type="match status" value="1"/>
</dbReference>
<dbReference type="SUPFAM" id="SSF49764">
    <property type="entry name" value="HSP20-like chaperones"/>
    <property type="match status" value="1"/>
</dbReference>
<feature type="region of interest" description="Disordered" evidence="2">
    <location>
        <begin position="428"/>
        <end position="461"/>
    </location>
</feature>
<gene>
    <name evidence="4" type="ORF">HK100_011665</name>
</gene>
<dbReference type="InterPro" id="IPR007052">
    <property type="entry name" value="CS_dom"/>
</dbReference>
<comment type="similarity">
    <text evidence="1">Belongs to the p23/wos2 family.</text>
</comment>
<organism evidence="4 5">
    <name type="scientific">Physocladia obscura</name>
    <dbReference type="NCBI Taxonomy" id="109957"/>
    <lineage>
        <taxon>Eukaryota</taxon>
        <taxon>Fungi</taxon>
        <taxon>Fungi incertae sedis</taxon>
        <taxon>Chytridiomycota</taxon>
        <taxon>Chytridiomycota incertae sedis</taxon>
        <taxon>Chytridiomycetes</taxon>
        <taxon>Chytridiales</taxon>
        <taxon>Chytriomycetaceae</taxon>
        <taxon>Physocladia</taxon>
    </lineage>
</organism>
<proteinExistence type="inferred from homology"/>
<dbReference type="AlphaFoldDB" id="A0AAD5TA54"/>
<evidence type="ECO:0000313" key="4">
    <source>
        <dbReference type="EMBL" id="KAJ3139390.1"/>
    </source>
</evidence>